<evidence type="ECO:0000313" key="4">
    <source>
        <dbReference type="Proteomes" id="UP000436088"/>
    </source>
</evidence>
<comment type="caution">
    <text evidence="3">The sequence shown here is derived from an EMBL/GenBank/DDBJ whole genome shotgun (WGS) entry which is preliminary data.</text>
</comment>
<accession>A0A6A2X5H9</accession>
<name>A0A6A2X5H9_HIBSY</name>
<dbReference type="Proteomes" id="UP000436088">
    <property type="component" value="Unassembled WGS sequence"/>
</dbReference>
<dbReference type="EMBL" id="VEPZ02001510">
    <property type="protein sequence ID" value="KAE8670443.1"/>
    <property type="molecule type" value="Genomic_DNA"/>
</dbReference>
<protein>
    <submittedName>
        <fullName evidence="3">DHBP synthase RibB-like alpha/beta domain isoform 1</fullName>
    </submittedName>
</protein>
<feature type="transmembrane region" description="Helical" evidence="2">
    <location>
        <begin position="123"/>
        <end position="146"/>
    </location>
</feature>
<dbReference type="PANTHER" id="PTHR46158:SF1">
    <property type="entry name" value="RING_U-BOX SUPERFAMILY PROTEIN"/>
    <property type="match status" value="1"/>
</dbReference>
<keyword evidence="2" id="KW-0472">Membrane</keyword>
<keyword evidence="2" id="KW-1133">Transmembrane helix</keyword>
<reference evidence="3" key="1">
    <citation type="submission" date="2019-09" db="EMBL/GenBank/DDBJ databases">
        <title>Draft genome information of white flower Hibiscus syriacus.</title>
        <authorList>
            <person name="Kim Y.-M."/>
        </authorList>
    </citation>
    <scope>NUCLEOTIDE SEQUENCE [LARGE SCALE GENOMIC DNA]</scope>
    <source>
        <strain evidence="3">YM2019G1</strain>
    </source>
</reference>
<feature type="transmembrane region" description="Helical" evidence="2">
    <location>
        <begin position="67"/>
        <end position="85"/>
    </location>
</feature>
<evidence type="ECO:0000313" key="3">
    <source>
        <dbReference type="EMBL" id="KAE8670443.1"/>
    </source>
</evidence>
<organism evidence="3 4">
    <name type="scientific">Hibiscus syriacus</name>
    <name type="common">Rose of Sharon</name>
    <dbReference type="NCBI Taxonomy" id="106335"/>
    <lineage>
        <taxon>Eukaryota</taxon>
        <taxon>Viridiplantae</taxon>
        <taxon>Streptophyta</taxon>
        <taxon>Embryophyta</taxon>
        <taxon>Tracheophyta</taxon>
        <taxon>Spermatophyta</taxon>
        <taxon>Magnoliopsida</taxon>
        <taxon>eudicotyledons</taxon>
        <taxon>Gunneridae</taxon>
        <taxon>Pentapetalae</taxon>
        <taxon>rosids</taxon>
        <taxon>malvids</taxon>
        <taxon>Malvales</taxon>
        <taxon>Malvaceae</taxon>
        <taxon>Malvoideae</taxon>
        <taxon>Hibiscus</taxon>
    </lineage>
</organism>
<feature type="transmembrane region" description="Helical" evidence="2">
    <location>
        <begin position="97"/>
        <end position="117"/>
    </location>
</feature>
<evidence type="ECO:0000256" key="1">
    <source>
        <dbReference type="SAM" id="MobiDB-lite"/>
    </source>
</evidence>
<dbReference type="PANTHER" id="PTHR46158">
    <property type="entry name" value="OS02G0165000 PROTEIN"/>
    <property type="match status" value="1"/>
</dbReference>
<keyword evidence="4" id="KW-1185">Reference proteome</keyword>
<dbReference type="AlphaFoldDB" id="A0A6A2X5H9"/>
<keyword evidence="2" id="KW-0812">Transmembrane</keyword>
<evidence type="ECO:0000256" key="2">
    <source>
        <dbReference type="SAM" id="Phobius"/>
    </source>
</evidence>
<feature type="region of interest" description="Disordered" evidence="1">
    <location>
        <begin position="160"/>
        <end position="185"/>
    </location>
</feature>
<gene>
    <name evidence="3" type="ORF">F3Y22_tig00112131pilonHSYRG00009</name>
</gene>
<sequence length="185" mass="20630">MCVSKMSKTYLSLFYESKALCLEMLQLSEVFSLMFPDTGFGTRSLFFFSSACCRFCFLEQFLMRKMGISAIAVALPCSCVLGLLSSMVSSTMVSRRFVWLYALIQFVLVVAFAHIFYSTVKIQAILSILLAMFSGFGVTMSGSSFVSEIIRCRRRRQRAQQQHSSARMDPNNVNQQSADSVGGGS</sequence>
<proteinExistence type="predicted"/>